<comment type="caution">
    <text evidence="6">The sequence shown here is derived from an EMBL/GenBank/DDBJ whole genome shotgun (WGS) entry which is preliminary data.</text>
</comment>
<accession>A0AAW1TZT1</accession>
<dbReference type="InterPro" id="IPR002110">
    <property type="entry name" value="Ankyrin_rpt"/>
</dbReference>
<dbReference type="AlphaFoldDB" id="A0AAW1TZT1"/>
<evidence type="ECO:0000313" key="7">
    <source>
        <dbReference type="Proteomes" id="UP001431783"/>
    </source>
</evidence>
<dbReference type="Proteomes" id="UP001431783">
    <property type="component" value="Unassembled WGS sequence"/>
</dbReference>
<organism evidence="6 7">
    <name type="scientific">Henosepilachna vigintioctopunctata</name>
    <dbReference type="NCBI Taxonomy" id="420089"/>
    <lineage>
        <taxon>Eukaryota</taxon>
        <taxon>Metazoa</taxon>
        <taxon>Ecdysozoa</taxon>
        <taxon>Arthropoda</taxon>
        <taxon>Hexapoda</taxon>
        <taxon>Insecta</taxon>
        <taxon>Pterygota</taxon>
        <taxon>Neoptera</taxon>
        <taxon>Endopterygota</taxon>
        <taxon>Coleoptera</taxon>
        <taxon>Polyphaga</taxon>
        <taxon>Cucujiformia</taxon>
        <taxon>Coccinelloidea</taxon>
        <taxon>Coccinellidae</taxon>
        <taxon>Epilachninae</taxon>
        <taxon>Epilachnini</taxon>
        <taxon>Henosepilachna</taxon>
    </lineage>
</organism>
<dbReference type="SMART" id="SM00248">
    <property type="entry name" value="ANK"/>
    <property type="match status" value="6"/>
</dbReference>
<feature type="repeat" description="ANK" evidence="5">
    <location>
        <begin position="36"/>
        <end position="68"/>
    </location>
</feature>
<dbReference type="InterPro" id="IPR036770">
    <property type="entry name" value="Ankyrin_rpt-contain_sf"/>
</dbReference>
<evidence type="ECO:0000256" key="2">
    <source>
        <dbReference type="ARBA" id="ARBA00023043"/>
    </source>
</evidence>
<dbReference type="PANTHER" id="PTHR24197:SF44">
    <property type="entry name" value="ANKYRIN REPEAT DOMAIN-CONTAINING PROTEIN 54"/>
    <property type="match status" value="1"/>
</dbReference>
<keyword evidence="2 5" id="KW-0040">ANK repeat</keyword>
<gene>
    <name evidence="6" type="ORF">WA026_022457</name>
</gene>
<reference evidence="6 7" key="1">
    <citation type="submission" date="2023-03" db="EMBL/GenBank/DDBJ databases">
        <title>Genome insight into feeding habits of ladybird beetles.</title>
        <authorList>
            <person name="Li H.-S."/>
            <person name="Huang Y.-H."/>
            <person name="Pang H."/>
        </authorList>
    </citation>
    <scope>NUCLEOTIDE SEQUENCE [LARGE SCALE GENOMIC DNA]</scope>
    <source>
        <strain evidence="6">SYSU_2023b</strain>
        <tissue evidence="6">Whole body</tissue>
    </source>
</reference>
<sequence>MLDRWHIDYFFFKFYGTNIMKLLDTSNNCIHFKDNNGWTILHCTGGMGNVYCTKKLLKMGADVNATNDWGCTPLHVACASNNEDCINVLLDYKPLLYVKHVDMFSCLHTFSMLGELNREKLLLTMLREGADPNIHDGDGNTPLHIMCAQKEMKKSLSFVRLLLEYNADINSTNNEGKTPLHLAIENVCEEMVDFLLKNDADINIADKNGVTPLMLSFSQLIIEGNIITLIGKHLIMKHICHEDVEVKILHVFLKFGPFINFMLKCESERQTLQRRTIDTSNVTYYDILIAPPRQVEKYLRNPNILKSLLSFDDSKYIFGNRIVKKVEAGMRRSEAAEKLYKIFSYRFPLVRNLCIDMIMAYLNCKNLEIIENL</sequence>
<dbReference type="PROSITE" id="PS50088">
    <property type="entry name" value="ANK_REPEAT"/>
    <property type="match status" value="3"/>
</dbReference>
<evidence type="ECO:0000313" key="6">
    <source>
        <dbReference type="EMBL" id="KAK9873395.1"/>
    </source>
</evidence>
<evidence type="ECO:0000256" key="1">
    <source>
        <dbReference type="ARBA" id="ARBA00022737"/>
    </source>
</evidence>
<keyword evidence="1" id="KW-0677">Repeat</keyword>
<dbReference type="SUPFAM" id="SSF48403">
    <property type="entry name" value="Ankyrin repeat"/>
    <property type="match status" value="1"/>
</dbReference>
<evidence type="ECO:0000256" key="4">
    <source>
        <dbReference type="ARBA" id="ARBA00039237"/>
    </source>
</evidence>
<feature type="repeat" description="ANK" evidence="5">
    <location>
        <begin position="175"/>
        <end position="207"/>
    </location>
</feature>
<comment type="function">
    <text evidence="3">Plays an important role in regulating intracellular signaling events associated with erythroid terminal differentiation.</text>
</comment>
<name>A0AAW1TZT1_9CUCU</name>
<evidence type="ECO:0000256" key="3">
    <source>
        <dbReference type="ARBA" id="ARBA00037385"/>
    </source>
</evidence>
<dbReference type="Pfam" id="PF12796">
    <property type="entry name" value="Ank_2"/>
    <property type="match status" value="2"/>
</dbReference>
<dbReference type="PANTHER" id="PTHR24197">
    <property type="entry name" value="ANKYRIN REPEAT DOMAIN-CONTAINING PROTEIN 61"/>
    <property type="match status" value="1"/>
</dbReference>
<dbReference type="PRINTS" id="PR01415">
    <property type="entry name" value="ANKYRIN"/>
</dbReference>
<evidence type="ECO:0000256" key="5">
    <source>
        <dbReference type="PROSITE-ProRule" id="PRU00023"/>
    </source>
</evidence>
<feature type="repeat" description="ANK" evidence="5">
    <location>
        <begin position="138"/>
        <end position="174"/>
    </location>
</feature>
<proteinExistence type="predicted"/>
<dbReference type="PROSITE" id="PS50297">
    <property type="entry name" value="ANK_REP_REGION"/>
    <property type="match status" value="3"/>
</dbReference>
<keyword evidence="7" id="KW-1185">Reference proteome</keyword>
<dbReference type="EMBL" id="JARQZJ010000019">
    <property type="protein sequence ID" value="KAK9873395.1"/>
    <property type="molecule type" value="Genomic_DNA"/>
</dbReference>
<protein>
    <recommendedName>
        <fullName evidence="4">Ankyrin repeat domain-containing protein 54</fullName>
    </recommendedName>
</protein>
<dbReference type="Gene3D" id="1.25.40.20">
    <property type="entry name" value="Ankyrin repeat-containing domain"/>
    <property type="match status" value="2"/>
</dbReference>